<dbReference type="AlphaFoldDB" id="A0A2K3KMS6"/>
<dbReference type="EMBL" id="ASHM01102582">
    <property type="protein sequence ID" value="PNX67597.1"/>
    <property type="molecule type" value="Genomic_DNA"/>
</dbReference>
<name>A0A2K3KMS6_TRIPR</name>
<accession>A0A2K3KMS6</accession>
<reference evidence="1 2" key="2">
    <citation type="journal article" date="2017" name="Front. Plant Sci.">
        <title>Gene Classification and Mining of Molecular Markers Useful in Red Clover (Trifolium pratense) Breeding.</title>
        <authorList>
            <person name="Istvanek J."/>
            <person name="Dluhosova J."/>
            <person name="Dluhos P."/>
            <person name="Patkova L."/>
            <person name="Nedelnik J."/>
            <person name="Repkova J."/>
        </authorList>
    </citation>
    <scope>NUCLEOTIDE SEQUENCE [LARGE SCALE GENOMIC DNA]</scope>
    <source>
        <strain evidence="2">cv. Tatra</strain>
        <tissue evidence="1">Young leaves</tissue>
    </source>
</reference>
<proteinExistence type="predicted"/>
<sequence>MLPKLVSCGLDSHHLNRPDRMQNNSAHDKVNSVKYVIGLMTGISAEREYVRDGKITKMVVIELTDSRIALHGIDVDSNVHLIGGSAKPPLDQEFLRMHPKKKIDV</sequence>
<evidence type="ECO:0000313" key="1">
    <source>
        <dbReference type="EMBL" id="PNX67597.1"/>
    </source>
</evidence>
<evidence type="ECO:0000313" key="2">
    <source>
        <dbReference type="Proteomes" id="UP000236291"/>
    </source>
</evidence>
<organism evidence="1 2">
    <name type="scientific">Trifolium pratense</name>
    <name type="common">Red clover</name>
    <dbReference type="NCBI Taxonomy" id="57577"/>
    <lineage>
        <taxon>Eukaryota</taxon>
        <taxon>Viridiplantae</taxon>
        <taxon>Streptophyta</taxon>
        <taxon>Embryophyta</taxon>
        <taxon>Tracheophyta</taxon>
        <taxon>Spermatophyta</taxon>
        <taxon>Magnoliopsida</taxon>
        <taxon>eudicotyledons</taxon>
        <taxon>Gunneridae</taxon>
        <taxon>Pentapetalae</taxon>
        <taxon>rosids</taxon>
        <taxon>fabids</taxon>
        <taxon>Fabales</taxon>
        <taxon>Fabaceae</taxon>
        <taxon>Papilionoideae</taxon>
        <taxon>50 kb inversion clade</taxon>
        <taxon>NPAAA clade</taxon>
        <taxon>Hologalegina</taxon>
        <taxon>IRL clade</taxon>
        <taxon>Trifolieae</taxon>
        <taxon>Trifolium</taxon>
    </lineage>
</organism>
<protein>
    <submittedName>
        <fullName evidence="1">Replication factor A protein</fullName>
    </submittedName>
</protein>
<gene>
    <name evidence="1" type="ORF">L195_g055713</name>
</gene>
<comment type="caution">
    <text evidence="1">The sequence shown here is derived from an EMBL/GenBank/DDBJ whole genome shotgun (WGS) entry which is preliminary data.</text>
</comment>
<reference evidence="1 2" key="1">
    <citation type="journal article" date="2014" name="Am. J. Bot.">
        <title>Genome assembly and annotation for red clover (Trifolium pratense; Fabaceae).</title>
        <authorList>
            <person name="Istvanek J."/>
            <person name="Jaros M."/>
            <person name="Krenek A."/>
            <person name="Repkova J."/>
        </authorList>
    </citation>
    <scope>NUCLEOTIDE SEQUENCE [LARGE SCALE GENOMIC DNA]</scope>
    <source>
        <strain evidence="2">cv. Tatra</strain>
        <tissue evidence="1">Young leaves</tissue>
    </source>
</reference>
<dbReference type="Proteomes" id="UP000236291">
    <property type="component" value="Unassembled WGS sequence"/>
</dbReference>